<dbReference type="PANTHER" id="PTHR24349">
    <property type="entry name" value="SERINE/THREONINE-PROTEIN KINASE"/>
    <property type="match status" value="1"/>
</dbReference>
<keyword evidence="11" id="KW-1185">Reference proteome</keyword>
<feature type="compositionally biased region" description="Acidic residues" evidence="8">
    <location>
        <begin position="326"/>
        <end position="336"/>
    </location>
</feature>
<feature type="region of interest" description="Disordered" evidence="8">
    <location>
        <begin position="385"/>
        <end position="417"/>
    </location>
</feature>
<protein>
    <recommendedName>
        <fullName evidence="9">Protein kinase domain-containing protein</fullName>
    </recommendedName>
</protein>
<evidence type="ECO:0000256" key="5">
    <source>
        <dbReference type="ARBA" id="ARBA00022840"/>
    </source>
</evidence>
<evidence type="ECO:0000256" key="6">
    <source>
        <dbReference type="PROSITE-ProRule" id="PRU10141"/>
    </source>
</evidence>
<evidence type="ECO:0000256" key="4">
    <source>
        <dbReference type="ARBA" id="ARBA00022777"/>
    </source>
</evidence>
<name>A0A4S4KCL0_9APHY</name>
<dbReference type="InterPro" id="IPR017441">
    <property type="entry name" value="Protein_kinase_ATP_BS"/>
</dbReference>
<evidence type="ECO:0000256" key="2">
    <source>
        <dbReference type="ARBA" id="ARBA00022679"/>
    </source>
</evidence>
<evidence type="ECO:0000313" key="10">
    <source>
        <dbReference type="EMBL" id="THG95794.1"/>
    </source>
</evidence>
<accession>A0A4S4KCL0</accession>
<proteinExistence type="inferred from homology"/>
<keyword evidence="5 6" id="KW-0067">ATP-binding</keyword>
<evidence type="ECO:0000259" key="9">
    <source>
        <dbReference type="PROSITE" id="PS50011"/>
    </source>
</evidence>
<dbReference type="SMART" id="SM00220">
    <property type="entry name" value="S_TKc"/>
    <property type="match status" value="1"/>
</dbReference>
<dbReference type="AlphaFoldDB" id="A0A4S4KCL0"/>
<evidence type="ECO:0000313" key="11">
    <source>
        <dbReference type="Proteomes" id="UP000309038"/>
    </source>
</evidence>
<feature type="compositionally biased region" description="Polar residues" evidence="8">
    <location>
        <begin position="397"/>
        <end position="417"/>
    </location>
</feature>
<dbReference type="Proteomes" id="UP000309038">
    <property type="component" value="Unassembled WGS sequence"/>
</dbReference>
<dbReference type="InterPro" id="IPR050205">
    <property type="entry name" value="CDPK_Ser/Thr_kinases"/>
</dbReference>
<feature type="domain" description="Protein kinase" evidence="9">
    <location>
        <begin position="20"/>
        <end position="287"/>
    </location>
</feature>
<organism evidence="10 11">
    <name type="scientific">Hermanssonia centrifuga</name>
    <dbReference type="NCBI Taxonomy" id="98765"/>
    <lineage>
        <taxon>Eukaryota</taxon>
        <taxon>Fungi</taxon>
        <taxon>Dikarya</taxon>
        <taxon>Basidiomycota</taxon>
        <taxon>Agaricomycotina</taxon>
        <taxon>Agaricomycetes</taxon>
        <taxon>Polyporales</taxon>
        <taxon>Meruliaceae</taxon>
        <taxon>Hermanssonia</taxon>
    </lineage>
</organism>
<feature type="binding site" evidence="6">
    <location>
        <position position="51"/>
    </location>
    <ligand>
        <name>ATP</name>
        <dbReference type="ChEBI" id="CHEBI:30616"/>
    </ligand>
</feature>
<evidence type="ECO:0000256" key="7">
    <source>
        <dbReference type="RuleBase" id="RU000304"/>
    </source>
</evidence>
<dbReference type="SUPFAM" id="SSF56112">
    <property type="entry name" value="Protein kinase-like (PK-like)"/>
    <property type="match status" value="1"/>
</dbReference>
<dbReference type="InterPro" id="IPR000719">
    <property type="entry name" value="Prot_kinase_dom"/>
</dbReference>
<dbReference type="PROSITE" id="PS00107">
    <property type="entry name" value="PROTEIN_KINASE_ATP"/>
    <property type="match status" value="1"/>
</dbReference>
<feature type="region of interest" description="Disordered" evidence="8">
    <location>
        <begin position="311"/>
        <end position="339"/>
    </location>
</feature>
<reference evidence="10 11" key="1">
    <citation type="submission" date="2019-02" db="EMBL/GenBank/DDBJ databases">
        <title>Genome sequencing of the rare red list fungi Phlebia centrifuga.</title>
        <authorList>
            <person name="Buettner E."/>
            <person name="Kellner H."/>
        </authorList>
    </citation>
    <scope>NUCLEOTIDE SEQUENCE [LARGE SCALE GENOMIC DNA]</scope>
    <source>
        <strain evidence="10 11">DSM 108282</strain>
    </source>
</reference>
<dbReference type="EMBL" id="SGPJ01000287">
    <property type="protein sequence ID" value="THG95794.1"/>
    <property type="molecule type" value="Genomic_DNA"/>
</dbReference>
<evidence type="ECO:0000256" key="3">
    <source>
        <dbReference type="ARBA" id="ARBA00022741"/>
    </source>
</evidence>
<dbReference type="PROSITE" id="PS50011">
    <property type="entry name" value="PROTEIN_KINASE_DOM"/>
    <property type="match status" value="1"/>
</dbReference>
<dbReference type="InterPro" id="IPR008271">
    <property type="entry name" value="Ser/Thr_kinase_AS"/>
</dbReference>
<feature type="compositionally biased region" description="Basic and acidic residues" evidence="8">
    <location>
        <begin position="312"/>
        <end position="325"/>
    </location>
</feature>
<dbReference type="PROSITE" id="PS00108">
    <property type="entry name" value="PROTEIN_KINASE_ST"/>
    <property type="match status" value="1"/>
</dbReference>
<dbReference type="Pfam" id="PF00069">
    <property type="entry name" value="Pkinase"/>
    <property type="match status" value="1"/>
</dbReference>
<keyword evidence="2" id="KW-0808">Transferase</keyword>
<comment type="caution">
    <text evidence="10">The sequence shown here is derived from an EMBL/GenBank/DDBJ whole genome shotgun (WGS) entry which is preliminary data.</text>
</comment>
<comment type="similarity">
    <text evidence="7">Belongs to the protein kinase superfamily.</text>
</comment>
<keyword evidence="3 6" id="KW-0547">Nucleotide-binding</keyword>
<dbReference type="InterPro" id="IPR011009">
    <property type="entry name" value="Kinase-like_dom_sf"/>
</dbReference>
<keyword evidence="4" id="KW-0418">Kinase</keyword>
<dbReference type="GO" id="GO:0004674">
    <property type="term" value="F:protein serine/threonine kinase activity"/>
    <property type="evidence" value="ECO:0007669"/>
    <property type="project" value="UniProtKB-KW"/>
</dbReference>
<keyword evidence="1 7" id="KW-0723">Serine/threonine-protein kinase</keyword>
<dbReference type="Gene3D" id="1.10.510.10">
    <property type="entry name" value="Transferase(Phosphotransferase) domain 1"/>
    <property type="match status" value="1"/>
</dbReference>
<dbReference type="GO" id="GO:0005524">
    <property type="term" value="F:ATP binding"/>
    <property type="evidence" value="ECO:0007669"/>
    <property type="project" value="UniProtKB-UniRule"/>
</dbReference>
<evidence type="ECO:0000256" key="1">
    <source>
        <dbReference type="ARBA" id="ARBA00022527"/>
    </source>
</evidence>
<evidence type="ECO:0000256" key="8">
    <source>
        <dbReference type="SAM" id="MobiDB-lite"/>
    </source>
</evidence>
<sequence length="454" mass="50812">MPGKVCFPDMTCKVIDAGRLQLLDLIGRGGYGAVYRARSLSTNTPRLYAVKVQPKSPAGSTKAVYLSREIEHHMTLSSHPNVITIHRVVQDATYVYLVMDYCPGGDMWRAIVGRQVFARNDFLVRSVFLQLIDTVAACHELGIYHRDLKPNNILISHDCNHVFITDFGLSTKTDKNMTFNAGTAQYKSPECANPRRDLDYYSTARSDIWALGVILLNMLTGRKPWGSPTVEDEFYKQFHNNPDYLREVFPISQEAEDILRIVLCLDEQDVISLSSLRRIVENTRTFFMTEEEVANAGACVKHIARSYLRPRRQAEQYREPEKDESNSLEDDSDDSDEHSIGIRSRSLLAVEEGRIPVFHTPLGVSRNVGPHLAVPVVCVDPKHPDPSLPAPSVPKGSKSTSSQNTGPSPYRTPLTSSANSEMRGWMRGTAEGILQSGLSLRQSVRRMVSNVKGF</sequence>
<gene>
    <name evidence="10" type="ORF">EW026_g5930</name>
</gene>